<gene>
    <name evidence="1" type="ORF">TAV2_LOCUS10567</name>
</gene>
<dbReference type="EMBL" id="OU466859">
    <property type="protein sequence ID" value="CAH2053498.1"/>
    <property type="molecule type" value="Genomic_DNA"/>
</dbReference>
<protein>
    <submittedName>
        <fullName evidence="1">Uncharacterized protein</fullName>
    </submittedName>
</protein>
<keyword evidence="2" id="KW-1185">Reference proteome</keyword>
<dbReference type="AlphaFoldDB" id="A0AAU9S269"/>
<evidence type="ECO:0000313" key="1">
    <source>
        <dbReference type="EMBL" id="CAH2053498.1"/>
    </source>
</evidence>
<dbReference type="Proteomes" id="UP000836841">
    <property type="component" value="Chromosome 3"/>
</dbReference>
<proteinExistence type="predicted"/>
<sequence>MGEREGERQNRLPLSPHPF</sequence>
<name>A0AAU9S269_THLAR</name>
<evidence type="ECO:0000313" key="2">
    <source>
        <dbReference type="Proteomes" id="UP000836841"/>
    </source>
</evidence>
<organism evidence="1 2">
    <name type="scientific">Thlaspi arvense</name>
    <name type="common">Field penny-cress</name>
    <dbReference type="NCBI Taxonomy" id="13288"/>
    <lineage>
        <taxon>Eukaryota</taxon>
        <taxon>Viridiplantae</taxon>
        <taxon>Streptophyta</taxon>
        <taxon>Embryophyta</taxon>
        <taxon>Tracheophyta</taxon>
        <taxon>Spermatophyta</taxon>
        <taxon>Magnoliopsida</taxon>
        <taxon>eudicotyledons</taxon>
        <taxon>Gunneridae</taxon>
        <taxon>Pentapetalae</taxon>
        <taxon>rosids</taxon>
        <taxon>malvids</taxon>
        <taxon>Brassicales</taxon>
        <taxon>Brassicaceae</taxon>
        <taxon>Thlaspideae</taxon>
        <taxon>Thlaspi</taxon>
    </lineage>
</organism>
<reference evidence="1 2" key="1">
    <citation type="submission" date="2022-03" db="EMBL/GenBank/DDBJ databases">
        <authorList>
            <person name="Nunn A."/>
            <person name="Chopra R."/>
            <person name="Nunn A."/>
            <person name="Contreras Garrido A."/>
        </authorList>
    </citation>
    <scope>NUCLEOTIDE SEQUENCE [LARGE SCALE GENOMIC DNA]</scope>
</reference>
<accession>A0AAU9S269</accession>